<proteinExistence type="predicted"/>
<gene>
    <name evidence="2" type="ORF">V6N11_027896</name>
</gene>
<organism evidence="2 3">
    <name type="scientific">Hibiscus sabdariffa</name>
    <name type="common">roselle</name>
    <dbReference type="NCBI Taxonomy" id="183260"/>
    <lineage>
        <taxon>Eukaryota</taxon>
        <taxon>Viridiplantae</taxon>
        <taxon>Streptophyta</taxon>
        <taxon>Embryophyta</taxon>
        <taxon>Tracheophyta</taxon>
        <taxon>Spermatophyta</taxon>
        <taxon>Magnoliopsida</taxon>
        <taxon>eudicotyledons</taxon>
        <taxon>Gunneridae</taxon>
        <taxon>Pentapetalae</taxon>
        <taxon>rosids</taxon>
        <taxon>malvids</taxon>
        <taxon>Malvales</taxon>
        <taxon>Malvaceae</taxon>
        <taxon>Malvoideae</taxon>
        <taxon>Hibiscus</taxon>
    </lineage>
</organism>
<feature type="region of interest" description="Disordered" evidence="1">
    <location>
        <begin position="1"/>
        <end position="64"/>
    </location>
</feature>
<dbReference type="EMBL" id="JBBPBN010000089">
    <property type="protein sequence ID" value="KAK8981480.1"/>
    <property type="molecule type" value="Genomic_DNA"/>
</dbReference>
<sequence>MAIEDNQSNKRARVESEDFELEASSVANSKLPRVYSGNSGSGLPVVTHVEPDPDDEDIRSPEANRIPEELLSILDDPDPVIEPDPEIHGLDLVIKSFEEEILVPAPAPIPLTKSDSGELLPELGSLLEASDFSFVEEEQKIANVGAEEGGGLGAVGFAETMGYEFPLPSYELFEFGVGGDSDINSGNNNSDDFVALGGLFDTAADISELTWRPESLSAS</sequence>
<comment type="caution">
    <text evidence="2">The sequence shown here is derived from an EMBL/GenBank/DDBJ whole genome shotgun (WGS) entry which is preliminary data.</text>
</comment>
<evidence type="ECO:0000313" key="2">
    <source>
        <dbReference type="EMBL" id="KAK8981480.1"/>
    </source>
</evidence>
<reference evidence="2 3" key="1">
    <citation type="journal article" date="2024" name="G3 (Bethesda)">
        <title>Genome assembly of Hibiscus sabdariffa L. provides insights into metabolisms of medicinal natural products.</title>
        <authorList>
            <person name="Kim T."/>
        </authorList>
    </citation>
    <scope>NUCLEOTIDE SEQUENCE [LARGE SCALE GENOMIC DNA]</scope>
    <source>
        <strain evidence="2">TK-2024</strain>
        <tissue evidence="2">Old leaves</tissue>
    </source>
</reference>
<name>A0ABR2NZR4_9ROSI</name>
<dbReference type="PANTHER" id="PTHR34539:SF15">
    <property type="match status" value="1"/>
</dbReference>
<dbReference type="PANTHER" id="PTHR34539">
    <property type="entry name" value="T6J4.11 PROTEIN"/>
    <property type="match status" value="1"/>
</dbReference>
<evidence type="ECO:0000313" key="3">
    <source>
        <dbReference type="Proteomes" id="UP001396334"/>
    </source>
</evidence>
<evidence type="ECO:0000256" key="1">
    <source>
        <dbReference type="SAM" id="MobiDB-lite"/>
    </source>
</evidence>
<protein>
    <submittedName>
        <fullName evidence="2">Uncharacterized protein</fullName>
    </submittedName>
</protein>
<keyword evidence="3" id="KW-1185">Reference proteome</keyword>
<dbReference type="Proteomes" id="UP001396334">
    <property type="component" value="Unassembled WGS sequence"/>
</dbReference>
<accession>A0ABR2NZR4</accession>